<keyword evidence="5" id="KW-1185">Reference proteome</keyword>
<feature type="domain" description="Mut7-C RNAse" evidence="3">
    <location>
        <begin position="672"/>
        <end position="775"/>
    </location>
</feature>
<feature type="region of interest" description="Disordered" evidence="1">
    <location>
        <begin position="1"/>
        <end position="32"/>
    </location>
</feature>
<evidence type="ECO:0008006" key="6">
    <source>
        <dbReference type="Google" id="ProtNLM"/>
    </source>
</evidence>
<dbReference type="PANTHER" id="PTHR47765:SF2">
    <property type="entry name" value="EXONUCLEASE MUT-7 HOMOLOG"/>
    <property type="match status" value="1"/>
</dbReference>
<sequence length="898" mass="101204">MSNRSNGYFGGRGGRGQRSWPSADYRGASGAPPEQLTNPGFYFTHVPAEIISRLKSSYSLLKKSENVRQMLVSYLESSENPYAFALQVVTECEDLFHNKANTLAAFVIEEFCTWARTREQQIKHNLTPQLKYDAFCLITMQRNGTLIKHVIDTFKMQDDNVLFLEKIKDFIATKKYKEACQCAVALGLMSHFSVDHIILPLVLQDKLSIAEEGLATDRRLQIELVTRLDQLVGERSLRNTVDHLIHQLEVPDVKLDRFASHKPLGKLISKLVKTFNLPTDTTPNLNQKRSAGALNFIFHKRFFEKSLSIDSWKEMAADAVKGNYTLQQDLVSMLAGFNEVEEALYWAVEFGIPQHKWPYNVSLLFRDDPLAKVEFPRPPAASGTDEKEDWGDQSDFHTLALPDSSIVMVDSEQLLKDCFDYISNHDCKMVGMDSEWKPAFGGQQNEVALIQLATWDRIFILDVIGMANVSPSVWHDALKLFFENPDIIKLGFSLGSDMVMIKSSIAPLANIKLNGTGYLDLASVWRHLQNKGINFPYSGENSNTGGESLSKLVSVTLGRALNKSDQFSNWELRPLRVGQMRYAALDAFVLLELYRDLQKLADQQGLPFLEICDEIIMGFRNKTAPPPGGYRRGRGRGRRPPRGHSNPGQGSSRGQEEGQEVLKDLGQEQDVRFMADSMLCALGRELRKCGVDCAILDRAVRNQPRCEEETMFKDIIEQDRIVLSKNSNIQWFEARLSPDYVYHVQSTAVTDQLKEILHNFNIIVKEKDVMSRCMDKVSQELMLELAGVPSESADNCISTEDSVDLDVAASQPTISENIRKWVLSENCSSISQGKTLLGAEIQIKKVPFGVLKNVHVFYICSLCGKVYWDGSHLGRYLKRCRENGTIQSSGQFSDAENA</sequence>
<evidence type="ECO:0000259" key="2">
    <source>
        <dbReference type="Pfam" id="PF01612"/>
    </source>
</evidence>
<accession>A0AAV7XG03</accession>
<gene>
    <name evidence="4" type="ORF">ONE63_001470</name>
</gene>
<evidence type="ECO:0000313" key="4">
    <source>
        <dbReference type="EMBL" id="KAJ1523627.1"/>
    </source>
</evidence>
<feature type="domain" description="Mut7-C RNAse" evidence="3">
    <location>
        <begin position="843"/>
        <end position="875"/>
    </location>
</feature>
<dbReference type="InterPro" id="IPR002562">
    <property type="entry name" value="3'-5'_exonuclease_dom"/>
</dbReference>
<dbReference type="Pfam" id="PF01927">
    <property type="entry name" value="Mut7-C"/>
    <property type="match status" value="2"/>
</dbReference>
<feature type="region of interest" description="Disordered" evidence="1">
    <location>
        <begin position="623"/>
        <end position="659"/>
    </location>
</feature>
<dbReference type="AlphaFoldDB" id="A0AAV7XG03"/>
<proteinExistence type="predicted"/>
<dbReference type="InterPro" id="IPR052408">
    <property type="entry name" value="Exonuclease_MUT-7-like"/>
</dbReference>
<dbReference type="Pfam" id="PF01612">
    <property type="entry name" value="DNA_pol_A_exo1"/>
    <property type="match status" value="1"/>
</dbReference>
<dbReference type="InterPro" id="IPR036397">
    <property type="entry name" value="RNaseH_sf"/>
</dbReference>
<evidence type="ECO:0000256" key="1">
    <source>
        <dbReference type="SAM" id="MobiDB-lite"/>
    </source>
</evidence>
<dbReference type="EMBL" id="JAPTSV010000010">
    <property type="protein sequence ID" value="KAJ1523627.1"/>
    <property type="molecule type" value="Genomic_DNA"/>
</dbReference>
<dbReference type="InterPro" id="IPR012337">
    <property type="entry name" value="RNaseH-like_sf"/>
</dbReference>
<reference evidence="4" key="1">
    <citation type="submission" date="2022-12" db="EMBL/GenBank/DDBJ databases">
        <title>Chromosome-level genome assembly of the bean flower thrips Megalurothrips usitatus.</title>
        <authorList>
            <person name="Ma L."/>
            <person name="Liu Q."/>
            <person name="Li H."/>
            <person name="Cai W."/>
        </authorList>
    </citation>
    <scope>NUCLEOTIDE SEQUENCE</scope>
    <source>
        <strain evidence="4">Cailab_2022a</strain>
    </source>
</reference>
<name>A0AAV7XG03_9NEOP</name>
<dbReference type="GO" id="GO:0006139">
    <property type="term" value="P:nucleobase-containing compound metabolic process"/>
    <property type="evidence" value="ECO:0007669"/>
    <property type="project" value="InterPro"/>
</dbReference>
<dbReference type="Proteomes" id="UP001075354">
    <property type="component" value="Chromosome 10"/>
</dbReference>
<dbReference type="GO" id="GO:0003676">
    <property type="term" value="F:nucleic acid binding"/>
    <property type="evidence" value="ECO:0007669"/>
    <property type="project" value="InterPro"/>
</dbReference>
<feature type="domain" description="3'-5' exonuclease" evidence="2">
    <location>
        <begin position="407"/>
        <end position="600"/>
    </location>
</feature>
<organism evidence="4 5">
    <name type="scientific">Megalurothrips usitatus</name>
    <name type="common">bean blossom thrips</name>
    <dbReference type="NCBI Taxonomy" id="439358"/>
    <lineage>
        <taxon>Eukaryota</taxon>
        <taxon>Metazoa</taxon>
        <taxon>Ecdysozoa</taxon>
        <taxon>Arthropoda</taxon>
        <taxon>Hexapoda</taxon>
        <taxon>Insecta</taxon>
        <taxon>Pterygota</taxon>
        <taxon>Neoptera</taxon>
        <taxon>Paraneoptera</taxon>
        <taxon>Thysanoptera</taxon>
        <taxon>Terebrantia</taxon>
        <taxon>Thripoidea</taxon>
        <taxon>Thripidae</taxon>
        <taxon>Megalurothrips</taxon>
    </lineage>
</organism>
<dbReference type="SUPFAM" id="SSF53098">
    <property type="entry name" value="Ribonuclease H-like"/>
    <property type="match status" value="1"/>
</dbReference>
<dbReference type="Gene3D" id="3.30.420.10">
    <property type="entry name" value="Ribonuclease H-like superfamily/Ribonuclease H"/>
    <property type="match status" value="1"/>
</dbReference>
<feature type="compositionally biased region" description="Basic residues" evidence="1">
    <location>
        <begin position="631"/>
        <end position="642"/>
    </location>
</feature>
<dbReference type="InterPro" id="IPR002782">
    <property type="entry name" value="Mut7-C_RNAse_dom"/>
</dbReference>
<dbReference type="PANTHER" id="PTHR47765">
    <property type="entry name" value="3'-5' EXONUCLEASE DOMAIN-CONTAINING PROTEIN"/>
    <property type="match status" value="1"/>
</dbReference>
<comment type="caution">
    <text evidence="4">The sequence shown here is derived from an EMBL/GenBank/DDBJ whole genome shotgun (WGS) entry which is preliminary data.</text>
</comment>
<dbReference type="GO" id="GO:0008408">
    <property type="term" value="F:3'-5' exonuclease activity"/>
    <property type="evidence" value="ECO:0007669"/>
    <property type="project" value="InterPro"/>
</dbReference>
<evidence type="ECO:0000259" key="3">
    <source>
        <dbReference type="Pfam" id="PF01927"/>
    </source>
</evidence>
<evidence type="ECO:0000313" key="5">
    <source>
        <dbReference type="Proteomes" id="UP001075354"/>
    </source>
</evidence>
<protein>
    <recommendedName>
        <fullName evidence="6">Exonuclease mut-7 homolog</fullName>
    </recommendedName>
</protein>